<keyword evidence="1" id="KW-0472">Membrane</keyword>
<proteinExistence type="predicted"/>
<evidence type="ECO:0000313" key="3">
    <source>
        <dbReference type="Proteomes" id="UP001596514"/>
    </source>
</evidence>
<keyword evidence="1" id="KW-1133">Transmembrane helix</keyword>
<name>A0ABW2T5W2_9ACTN</name>
<dbReference type="RefSeq" id="WP_343970138.1">
    <property type="nucleotide sequence ID" value="NZ_BAAAGK010000082.1"/>
</dbReference>
<dbReference type="Proteomes" id="UP001596514">
    <property type="component" value="Unassembled WGS sequence"/>
</dbReference>
<dbReference type="EMBL" id="JBHTEE010000001">
    <property type="protein sequence ID" value="MFC7603867.1"/>
    <property type="molecule type" value="Genomic_DNA"/>
</dbReference>
<gene>
    <name evidence="2" type="ORF">ACFQVD_27505</name>
</gene>
<feature type="transmembrane region" description="Helical" evidence="1">
    <location>
        <begin position="17"/>
        <end position="43"/>
    </location>
</feature>
<organism evidence="2 3">
    <name type="scientific">Streptosporangium amethystogenes subsp. fukuiense</name>
    <dbReference type="NCBI Taxonomy" id="698418"/>
    <lineage>
        <taxon>Bacteria</taxon>
        <taxon>Bacillati</taxon>
        <taxon>Actinomycetota</taxon>
        <taxon>Actinomycetes</taxon>
        <taxon>Streptosporangiales</taxon>
        <taxon>Streptosporangiaceae</taxon>
        <taxon>Streptosporangium</taxon>
    </lineage>
</organism>
<keyword evidence="3" id="KW-1185">Reference proteome</keyword>
<keyword evidence="1" id="KW-0812">Transmembrane</keyword>
<sequence length="49" mass="5230">MPTYAGSTPFLPETWELIVIGVVAFGVLFAAVAVATLIIVLLIKLLRDS</sequence>
<comment type="caution">
    <text evidence="2">The sequence shown here is derived from an EMBL/GenBank/DDBJ whole genome shotgun (WGS) entry which is preliminary data.</text>
</comment>
<reference evidence="3" key="1">
    <citation type="journal article" date="2019" name="Int. J. Syst. Evol. Microbiol.">
        <title>The Global Catalogue of Microorganisms (GCM) 10K type strain sequencing project: providing services to taxonomists for standard genome sequencing and annotation.</title>
        <authorList>
            <consortium name="The Broad Institute Genomics Platform"/>
            <consortium name="The Broad Institute Genome Sequencing Center for Infectious Disease"/>
            <person name="Wu L."/>
            <person name="Ma J."/>
        </authorList>
    </citation>
    <scope>NUCLEOTIDE SEQUENCE [LARGE SCALE GENOMIC DNA]</scope>
    <source>
        <strain evidence="3">JCM 10083</strain>
    </source>
</reference>
<accession>A0ABW2T5W2</accession>
<evidence type="ECO:0000313" key="2">
    <source>
        <dbReference type="EMBL" id="MFC7603867.1"/>
    </source>
</evidence>
<protein>
    <submittedName>
        <fullName evidence="2">Uncharacterized protein</fullName>
    </submittedName>
</protein>
<evidence type="ECO:0000256" key="1">
    <source>
        <dbReference type="SAM" id="Phobius"/>
    </source>
</evidence>